<dbReference type="Gene3D" id="1.10.260.40">
    <property type="entry name" value="lambda repressor-like DNA-binding domains"/>
    <property type="match status" value="1"/>
</dbReference>
<dbReference type="InterPro" id="IPR010982">
    <property type="entry name" value="Lambda_DNA-bd_dom_sf"/>
</dbReference>
<dbReference type="SUPFAM" id="SSF52540">
    <property type="entry name" value="P-loop containing nucleoside triphosphate hydrolases"/>
    <property type="match status" value="1"/>
</dbReference>
<dbReference type="GO" id="GO:0003677">
    <property type="term" value="F:DNA binding"/>
    <property type="evidence" value="ECO:0007669"/>
    <property type="project" value="InterPro"/>
</dbReference>
<dbReference type="Proteomes" id="UP000219612">
    <property type="component" value="Unassembled WGS sequence"/>
</dbReference>
<dbReference type="CDD" id="cd02019">
    <property type="entry name" value="NK"/>
    <property type="match status" value="1"/>
</dbReference>
<dbReference type="SUPFAM" id="SSF48452">
    <property type="entry name" value="TPR-like"/>
    <property type="match status" value="1"/>
</dbReference>
<dbReference type="Gene3D" id="1.25.40.10">
    <property type="entry name" value="Tetratricopeptide repeat domain"/>
    <property type="match status" value="1"/>
</dbReference>
<dbReference type="InterPro" id="IPR011990">
    <property type="entry name" value="TPR-like_helical_dom_sf"/>
</dbReference>
<dbReference type="Pfam" id="PF13560">
    <property type="entry name" value="HTH_31"/>
    <property type="match status" value="1"/>
</dbReference>
<dbReference type="Gene3D" id="1.10.10.10">
    <property type="entry name" value="Winged helix-like DNA-binding domain superfamily/Winged helix DNA-binding domain"/>
    <property type="match status" value="1"/>
</dbReference>
<dbReference type="SUPFAM" id="SSF47413">
    <property type="entry name" value="lambda repressor-like DNA-binding domains"/>
    <property type="match status" value="1"/>
</dbReference>
<protein>
    <submittedName>
        <fullName evidence="2">Helix-turn-helix domain-containing protein</fullName>
    </submittedName>
</protein>
<evidence type="ECO:0000313" key="2">
    <source>
        <dbReference type="EMBL" id="SNY46991.1"/>
    </source>
</evidence>
<evidence type="ECO:0000313" key="3">
    <source>
        <dbReference type="Proteomes" id="UP000219612"/>
    </source>
</evidence>
<evidence type="ECO:0000259" key="1">
    <source>
        <dbReference type="PROSITE" id="PS50943"/>
    </source>
</evidence>
<dbReference type="EMBL" id="OBDY01000008">
    <property type="protein sequence ID" value="SNY46991.1"/>
    <property type="molecule type" value="Genomic_DNA"/>
</dbReference>
<accession>A0A285IJ54</accession>
<feature type="domain" description="HTH cro/C1-type" evidence="1">
    <location>
        <begin position="8"/>
        <end position="63"/>
    </location>
</feature>
<dbReference type="OrthoDB" id="7628974at2"/>
<dbReference type="Gene3D" id="3.40.50.300">
    <property type="entry name" value="P-loop containing nucleotide triphosphate hydrolases"/>
    <property type="match status" value="1"/>
</dbReference>
<dbReference type="PROSITE" id="PS50943">
    <property type="entry name" value="HTH_CROC1"/>
    <property type="match status" value="1"/>
</dbReference>
<keyword evidence="3" id="KW-1185">Reference proteome</keyword>
<sequence>MESFGELIRRLRTGAGLTLEQLAEASGVTDRAISDMERGVSRGPRVRTVAALADGLGLTGGEREALLAAARAGRTGATATQLPLPSEVADFTGRAAELAQVRAWSSGAVVVISGDAGVGKTTFAGRAAQAWPERLFVDLRGLDEEPLTAVAVLDRLIRAVDPGRRSVPPDADEASALWQTLIRGRRLVVVLDNAIGESHVRPVLPSQGPAVVLVTSRRSLSGLEDVHRIRLGPLPEAESVALLNSIISASPSPSSSPSHDQLRRIADLCVHVPLALRIAGNRLLRGAADELIARLATGDPQVTAAIDLSYQQLSGPSRRLFRRLALVPGTSTGPELAAVLAEEPLLTTEDALDDLVDLSLLQQRPDGRLEFHDLLRLYASEALDREEGPNDRAAIVARRDDWLLDTAIVAGRHFEPDFGPGRAGTTDIVEFTTPAGASAWLQAESENWLAALRTAGDERVIEVAESLHWYSDSWFAWPGWEDVFTLSCAAADRLGDDRLRAVHEGYLVWVYVVVQHRVEEALEHARRALDAAERAGDLRQVAWARYYVAWSLQLRKRRPEAVAQISRAVAEFREAGDREGAPNGLLMWANILADMGEPGEAATLYREIITTVTDPATAPPQHIADFAQAAAHQVLSDIEAAAKRWPEALDAATREIELRERQGENVGAMVRALTRRAAIHVELGDLEAARSDMTAFETLRDRAGEQVTEPGPVRDRIEKVYRALASSRDAHR</sequence>
<dbReference type="PANTHER" id="PTHR47691:SF3">
    <property type="entry name" value="HTH-TYPE TRANSCRIPTIONAL REGULATOR RV0890C-RELATED"/>
    <property type="match status" value="1"/>
</dbReference>
<dbReference type="RefSeq" id="WP_097321599.1">
    <property type="nucleotide sequence ID" value="NZ_OBDY01000008.1"/>
</dbReference>
<dbReference type="InterPro" id="IPR036388">
    <property type="entry name" value="WH-like_DNA-bd_sf"/>
</dbReference>
<proteinExistence type="predicted"/>
<dbReference type="PANTHER" id="PTHR47691">
    <property type="entry name" value="REGULATOR-RELATED"/>
    <property type="match status" value="1"/>
</dbReference>
<reference evidence="3" key="1">
    <citation type="submission" date="2017-09" db="EMBL/GenBank/DDBJ databases">
        <authorList>
            <person name="Varghese N."/>
            <person name="Submissions S."/>
        </authorList>
    </citation>
    <scope>NUCLEOTIDE SEQUENCE [LARGE SCALE GENOMIC DNA]</scope>
    <source>
        <strain evidence="3">CGMCC 4.6857</strain>
    </source>
</reference>
<dbReference type="SMART" id="SM00530">
    <property type="entry name" value="HTH_XRE"/>
    <property type="match status" value="1"/>
</dbReference>
<dbReference type="AlphaFoldDB" id="A0A285IJ54"/>
<organism evidence="2 3">
    <name type="scientific">Paractinoplanes atraurantiacus</name>
    <dbReference type="NCBI Taxonomy" id="1036182"/>
    <lineage>
        <taxon>Bacteria</taxon>
        <taxon>Bacillati</taxon>
        <taxon>Actinomycetota</taxon>
        <taxon>Actinomycetes</taxon>
        <taxon>Micromonosporales</taxon>
        <taxon>Micromonosporaceae</taxon>
        <taxon>Paractinoplanes</taxon>
    </lineage>
</organism>
<name>A0A285IJ54_9ACTN</name>
<dbReference type="InterPro" id="IPR001387">
    <property type="entry name" value="Cro/C1-type_HTH"/>
</dbReference>
<dbReference type="GO" id="GO:0043531">
    <property type="term" value="F:ADP binding"/>
    <property type="evidence" value="ECO:0007669"/>
    <property type="project" value="InterPro"/>
</dbReference>
<dbReference type="InterPro" id="IPR027417">
    <property type="entry name" value="P-loop_NTPase"/>
</dbReference>
<gene>
    <name evidence="2" type="ORF">SAMN05421748_10849</name>
</gene>
<dbReference type="PRINTS" id="PR00364">
    <property type="entry name" value="DISEASERSIST"/>
</dbReference>
<dbReference type="CDD" id="cd00093">
    <property type="entry name" value="HTH_XRE"/>
    <property type="match status" value="1"/>
</dbReference>